<feature type="domain" description="C3H1-type" evidence="9">
    <location>
        <begin position="44"/>
        <end position="72"/>
    </location>
</feature>
<evidence type="ECO:0000256" key="3">
    <source>
        <dbReference type="ARBA" id="ARBA00022737"/>
    </source>
</evidence>
<dbReference type="InterPro" id="IPR045877">
    <property type="entry name" value="ZFP36-like"/>
</dbReference>
<name>A0A8H3HR23_9AGAM</name>
<feature type="region of interest" description="Disordered" evidence="8">
    <location>
        <begin position="88"/>
        <end position="125"/>
    </location>
</feature>
<keyword evidence="1 7" id="KW-0479">Metal-binding</keyword>
<feature type="compositionally biased region" description="Basic and acidic residues" evidence="8">
    <location>
        <begin position="533"/>
        <end position="551"/>
    </location>
</feature>
<evidence type="ECO:0000313" key="10">
    <source>
        <dbReference type="EMBL" id="CAE6531804.1"/>
    </source>
</evidence>
<comment type="caution">
    <text evidence="10">The sequence shown here is derived from an EMBL/GenBank/DDBJ whole genome shotgun (WGS) entry which is preliminary data.</text>
</comment>
<feature type="zinc finger region" description="C3H1-type" evidence="7">
    <location>
        <begin position="663"/>
        <end position="690"/>
    </location>
</feature>
<dbReference type="Gene3D" id="4.10.1000.10">
    <property type="entry name" value="Zinc finger, CCCH-type"/>
    <property type="match status" value="3"/>
</dbReference>
<dbReference type="GO" id="GO:0008380">
    <property type="term" value="P:RNA splicing"/>
    <property type="evidence" value="ECO:0007669"/>
    <property type="project" value="UniProtKB-KW"/>
</dbReference>
<dbReference type="AlphaFoldDB" id="A0A8H3HR23"/>
<dbReference type="SMART" id="SM00356">
    <property type="entry name" value="ZnF_C3H1"/>
    <property type="match status" value="7"/>
</dbReference>
<dbReference type="Proteomes" id="UP000663853">
    <property type="component" value="Unassembled WGS sequence"/>
</dbReference>
<evidence type="ECO:0000313" key="11">
    <source>
        <dbReference type="Proteomes" id="UP000663853"/>
    </source>
</evidence>
<protein>
    <recommendedName>
        <fullName evidence="9">C3H1-type domain-containing protein</fullName>
    </recommendedName>
</protein>
<dbReference type="PANTHER" id="PTHR12547:SF18">
    <property type="entry name" value="PROTEIN TIS11"/>
    <property type="match status" value="1"/>
</dbReference>
<evidence type="ECO:0000256" key="1">
    <source>
        <dbReference type="ARBA" id="ARBA00022723"/>
    </source>
</evidence>
<organism evidence="10 11">
    <name type="scientific">Rhizoctonia solani</name>
    <dbReference type="NCBI Taxonomy" id="456999"/>
    <lineage>
        <taxon>Eukaryota</taxon>
        <taxon>Fungi</taxon>
        <taxon>Dikarya</taxon>
        <taxon>Basidiomycota</taxon>
        <taxon>Agaricomycotina</taxon>
        <taxon>Agaricomycetes</taxon>
        <taxon>Cantharellales</taxon>
        <taxon>Ceratobasidiaceae</taxon>
        <taxon>Rhizoctonia</taxon>
    </lineage>
</organism>
<evidence type="ECO:0000259" key="9">
    <source>
        <dbReference type="PROSITE" id="PS50103"/>
    </source>
</evidence>
<feature type="zinc finger region" description="C3H1-type" evidence="7">
    <location>
        <begin position="615"/>
        <end position="642"/>
    </location>
</feature>
<feature type="zinc finger region" description="C3H1-type" evidence="7">
    <location>
        <begin position="44"/>
        <end position="72"/>
    </location>
</feature>
<accession>A0A8H3HR23</accession>
<feature type="domain" description="C3H1-type" evidence="9">
    <location>
        <begin position="564"/>
        <end position="594"/>
    </location>
</feature>
<evidence type="ECO:0000256" key="6">
    <source>
        <dbReference type="ARBA" id="ARBA00023187"/>
    </source>
</evidence>
<feature type="compositionally biased region" description="Polar residues" evidence="8">
    <location>
        <begin position="333"/>
        <end position="344"/>
    </location>
</feature>
<feature type="region of interest" description="Disordered" evidence="8">
    <location>
        <begin position="325"/>
        <end position="344"/>
    </location>
</feature>
<feature type="zinc finger region" description="C3H1-type" evidence="7">
    <location>
        <begin position="178"/>
        <end position="203"/>
    </location>
</feature>
<gene>
    <name evidence="10" type="ORF">RDB_LOCUS169307</name>
</gene>
<feature type="zinc finger region" description="C3H1-type" evidence="7">
    <location>
        <begin position="564"/>
        <end position="594"/>
    </location>
</feature>
<dbReference type="GO" id="GO:0005681">
    <property type="term" value="C:spliceosomal complex"/>
    <property type="evidence" value="ECO:0007669"/>
    <property type="project" value="UniProtKB-KW"/>
</dbReference>
<dbReference type="Pfam" id="PF16131">
    <property type="entry name" value="Torus"/>
    <property type="match status" value="1"/>
</dbReference>
<proteinExistence type="predicted"/>
<dbReference type="InterPro" id="IPR036855">
    <property type="entry name" value="Znf_CCCH_sf"/>
</dbReference>
<keyword evidence="3" id="KW-0677">Repeat</keyword>
<dbReference type="EMBL" id="CAJMXA010004023">
    <property type="protein sequence ID" value="CAE6531804.1"/>
    <property type="molecule type" value="Genomic_DNA"/>
</dbReference>
<dbReference type="InterPro" id="IPR000571">
    <property type="entry name" value="Znf_CCCH"/>
</dbReference>
<reference evidence="10" key="1">
    <citation type="submission" date="2021-01" db="EMBL/GenBank/DDBJ databases">
        <authorList>
            <person name="Kaushik A."/>
        </authorList>
    </citation>
    <scope>NUCLEOTIDE SEQUENCE</scope>
    <source>
        <strain evidence="10">AG6-10EEA</strain>
    </source>
</reference>
<keyword evidence="4 7" id="KW-0863">Zinc-finger</keyword>
<evidence type="ECO:0000256" key="8">
    <source>
        <dbReference type="SAM" id="MobiDB-lite"/>
    </source>
</evidence>
<feature type="domain" description="C3H1-type" evidence="9">
    <location>
        <begin position="615"/>
        <end position="642"/>
    </location>
</feature>
<feature type="zinc finger region" description="C3H1-type" evidence="7">
    <location>
        <begin position="691"/>
        <end position="718"/>
    </location>
</feature>
<feature type="zinc finger region" description="C3H1-type" evidence="7">
    <location>
        <begin position="140"/>
        <end position="167"/>
    </location>
</feature>
<feature type="domain" description="C3H1-type" evidence="9">
    <location>
        <begin position="178"/>
        <end position="203"/>
    </location>
</feature>
<evidence type="ECO:0000256" key="7">
    <source>
        <dbReference type="PROSITE-ProRule" id="PRU00723"/>
    </source>
</evidence>
<dbReference type="GO" id="GO:0008270">
    <property type="term" value="F:zinc ion binding"/>
    <property type="evidence" value="ECO:0007669"/>
    <property type="project" value="UniProtKB-KW"/>
</dbReference>
<dbReference type="PANTHER" id="PTHR12547">
    <property type="entry name" value="CCCH ZINC FINGER/TIS11-RELATED"/>
    <property type="match status" value="1"/>
</dbReference>
<dbReference type="Gene3D" id="1.20.120.1350">
    <property type="entry name" value="Pneumovirus matrix protein 2 (M2), zinc-binding domain"/>
    <property type="match status" value="1"/>
</dbReference>
<feature type="domain" description="C3H1-type" evidence="9">
    <location>
        <begin position="140"/>
        <end position="167"/>
    </location>
</feature>
<dbReference type="InterPro" id="IPR032297">
    <property type="entry name" value="Torus"/>
</dbReference>
<keyword evidence="2" id="KW-0747">Spliceosome</keyword>
<sequence length="883" mass="95515">MNGHSHPALANFDDMQLRQRPRAPVVMSAGDLAELTREEHRAKFKHTKLCSFYQKGQCTRTFDACAFLHTDDPEIIAKLGGVPANAPNPHNRPVNADPHVNPRVNSLTGRSRPRFPPGSRIMGIGVPKRSKLGEAEAEMEMKRSVCRFYSSGMCEYGKDCRFLHIVPEPVDRVQASPKSTSTLCRNYPGCAYGDRCDFKHVEVNGVRPADSPFSTASALPPSVSARASPAVVSRPLEPTPIAPPLSLGERLGLLGERAGSSVVGERTSRKELIRTASFGELPRRETGLLDERRPSLLDERRSSLLDERRSSLLDERRSSLLSSGLTLTRGSSFNGTDTAPSPLARSSSLNLAADRPNSAFGSLLGLGFNLERAHASQPHTRTHTPIPRAPSPSPTHIGIPPSRIVPHPATVLAPSANGTQTAPGSGANTPLIRTLPPPGNELSGTGWRVASPLPPHISNEIQGGSVPGSPLALAPGSPLANAFGDGFFAPTAERKTSGLGLGLGLTGLAKDLESDGEGDVLPTMSYEDFADGFTDHEHDHEHDQEHDQEQHEEGEDDKDEKPRGYKTLPCKYFNPLLGRDCPAGDECNFIHDKLLSNNGSVGEAKSATKENTHPLFRTRECKYWAAGRCNQGDECPFKHTYGDDVEHGLETQSQTQDSRENPYWRTRPCKWFQQGQCLRGDSCNYLHTLESPSPVVCKFYPTPGCRNGADCPFVHTDEPFLADEEQAGEYKSGLDSESSRSAEINGHQNGYTGAFGNVFGDGALFNEARTGLFNEAQSGLYNEAQSGLFNEAQSGLFNQGSGMFGTEFGANGLYENGFHGFTFQPSHEDKVDEEDSDDDVIFEPMRSAGGVEARSPGGLSMLLSGLALNGHAQAQAQVQANTN</sequence>
<feature type="region of interest" description="Disordered" evidence="8">
    <location>
        <begin position="530"/>
        <end position="564"/>
    </location>
</feature>
<evidence type="ECO:0000256" key="4">
    <source>
        <dbReference type="ARBA" id="ARBA00022771"/>
    </source>
</evidence>
<feature type="domain" description="C3H1-type" evidence="9">
    <location>
        <begin position="663"/>
        <end position="690"/>
    </location>
</feature>
<dbReference type="PROSITE" id="PS50103">
    <property type="entry name" value="ZF_C3H1"/>
    <property type="match status" value="7"/>
</dbReference>
<keyword evidence="2" id="KW-0507">mRNA processing</keyword>
<dbReference type="GO" id="GO:0003729">
    <property type="term" value="F:mRNA binding"/>
    <property type="evidence" value="ECO:0007669"/>
    <property type="project" value="InterPro"/>
</dbReference>
<evidence type="ECO:0000256" key="2">
    <source>
        <dbReference type="ARBA" id="ARBA00022728"/>
    </source>
</evidence>
<evidence type="ECO:0000256" key="5">
    <source>
        <dbReference type="ARBA" id="ARBA00022833"/>
    </source>
</evidence>
<dbReference type="Pfam" id="PF00642">
    <property type="entry name" value="zf-CCCH"/>
    <property type="match status" value="2"/>
</dbReference>
<feature type="domain" description="C3H1-type" evidence="9">
    <location>
        <begin position="691"/>
        <end position="718"/>
    </location>
</feature>
<dbReference type="Pfam" id="PF14608">
    <property type="entry name" value="zf-CCCH_2"/>
    <property type="match status" value="3"/>
</dbReference>
<dbReference type="SUPFAM" id="SSF90229">
    <property type="entry name" value="CCCH zinc finger"/>
    <property type="match status" value="3"/>
</dbReference>
<keyword evidence="5 7" id="KW-0862">Zinc</keyword>
<keyword evidence="6" id="KW-0508">mRNA splicing</keyword>
<feature type="region of interest" description="Disordered" evidence="8">
    <location>
        <begin position="375"/>
        <end position="407"/>
    </location>
</feature>